<dbReference type="Gene3D" id="3.80.10.10">
    <property type="entry name" value="Ribonuclease Inhibitor"/>
    <property type="match status" value="2"/>
</dbReference>
<evidence type="ECO:0000313" key="3">
    <source>
        <dbReference type="Proteomes" id="UP000237819"/>
    </source>
</evidence>
<evidence type="ECO:0000259" key="1">
    <source>
        <dbReference type="Pfam" id="PF25372"/>
    </source>
</evidence>
<feature type="domain" description="F-box/LRR-repeat protein 15-like leucin rich repeat" evidence="1">
    <location>
        <begin position="512"/>
        <end position="587"/>
    </location>
</feature>
<dbReference type="OrthoDB" id="228844at2"/>
<dbReference type="SUPFAM" id="SSF52047">
    <property type="entry name" value="RNI-like"/>
    <property type="match status" value="1"/>
</dbReference>
<dbReference type="EMBL" id="PUHZ01000005">
    <property type="protein sequence ID" value="PQO47298.1"/>
    <property type="molecule type" value="Genomic_DNA"/>
</dbReference>
<dbReference type="Pfam" id="PF25372">
    <property type="entry name" value="DUF7885"/>
    <property type="match status" value="1"/>
</dbReference>
<dbReference type="InterPro" id="IPR057207">
    <property type="entry name" value="FBXL15_LRR"/>
</dbReference>
<dbReference type="GO" id="GO:0031146">
    <property type="term" value="P:SCF-dependent proteasomal ubiquitin-dependent protein catabolic process"/>
    <property type="evidence" value="ECO:0007669"/>
    <property type="project" value="TreeGrafter"/>
</dbReference>
<proteinExistence type="predicted"/>
<name>A0A2S8GS88_9BACT</name>
<organism evidence="2 3">
    <name type="scientific">Blastopirellula marina</name>
    <dbReference type="NCBI Taxonomy" id="124"/>
    <lineage>
        <taxon>Bacteria</taxon>
        <taxon>Pseudomonadati</taxon>
        <taxon>Planctomycetota</taxon>
        <taxon>Planctomycetia</taxon>
        <taxon>Pirellulales</taxon>
        <taxon>Pirellulaceae</taxon>
        <taxon>Blastopirellula</taxon>
    </lineage>
</organism>
<dbReference type="PANTHER" id="PTHR13318">
    <property type="entry name" value="PARTNER OF PAIRED, ISOFORM B-RELATED"/>
    <property type="match status" value="1"/>
</dbReference>
<protein>
    <recommendedName>
        <fullName evidence="1">F-box/LRR-repeat protein 15-like leucin rich repeat domain-containing protein</fullName>
    </recommendedName>
</protein>
<dbReference type="GO" id="GO:0019005">
    <property type="term" value="C:SCF ubiquitin ligase complex"/>
    <property type="evidence" value="ECO:0007669"/>
    <property type="project" value="TreeGrafter"/>
</dbReference>
<evidence type="ECO:0000313" key="2">
    <source>
        <dbReference type="EMBL" id="PQO47298.1"/>
    </source>
</evidence>
<dbReference type="PANTHER" id="PTHR13318:SF95">
    <property type="entry name" value="F-BOX PROTEIN YLR352W"/>
    <property type="match status" value="1"/>
</dbReference>
<reference evidence="2 3" key="1">
    <citation type="submission" date="2018-02" db="EMBL/GenBank/DDBJ databases">
        <title>Comparative genomes isolates from brazilian mangrove.</title>
        <authorList>
            <person name="Araujo J.E."/>
            <person name="Taketani R.G."/>
            <person name="Silva M.C.P."/>
            <person name="Loureco M.V."/>
            <person name="Andreote F.D."/>
        </authorList>
    </citation>
    <scope>NUCLEOTIDE SEQUENCE [LARGE SCALE GENOMIC DNA]</scope>
    <source>
        <strain evidence="2 3">Nap-Phe MGV</strain>
    </source>
</reference>
<accession>A0A2S8GS88</accession>
<dbReference type="AlphaFoldDB" id="A0A2S8GS88"/>
<dbReference type="InterPro" id="IPR032675">
    <property type="entry name" value="LRR_dom_sf"/>
</dbReference>
<sequence>MYASLILSLSLLAADPMLDRATLDAQFQQELTELADKCDELKMAPQAAATRDWFLQRRPIYNYAVLVPESDPLKPTGQPSQLIKFWYEKLTSLRSAYAEELFKLAKQELAAARPDVAYRLIHDVLRENPDHAEARRILGYRQVSGVWRRPGVTTRVKQLRLDHPKFPWPAKTYWLIESPHFEISTNHSEAAGLELAEKLEQLYSAWEQTFFDFWSNGRQLQSYFDGATPSPSRKKFHIAYFRSQQEYVDYLTPLEPQAAMTLGIYLFNKEEAYFFASDDAAAQSTWLHEATHQLFHEYRSAPADIGVEANFWAIEGAALYMESVRMFDGYCTIGGFDASRLQFARNRYLVGGFHMPVQELTAMSRDDLQKHADIRPLYSEAAGLAHYLMDGDQAAHRTKFIDYLRSIYLRRDHARALEEMTGLTATAIDANYKQFLEVDDAMLAQLDPLGPTVDLALGRTSVTDAGMAAIGKLPQLDWLDLTGTRVTTRGVQQLQTPQLRDLGLGGTATTDDATPTIAKLSNLGELDLSGTAITDAGLKPLSQLAKLQILRLAVTRVTDAGLAELARCAQLRALDLRRTAVTAAGVEKIKQAHPMLQVTTGDQ</sequence>
<gene>
    <name evidence="2" type="ORF">C5Y93_04450</name>
</gene>
<dbReference type="RefSeq" id="WP_105334186.1">
    <property type="nucleotide sequence ID" value="NZ_PUHZ01000005.1"/>
</dbReference>
<comment type="caution">
    <text evidence="2">The sequence shown here is derived from an EMBL/GenBank/DDBJ whole genome shotgun (WGS) entry which is preliminary data.</text>
</comment>
<dbReference type="Proteomes" id="UP000237819">
    <property type="component" value="Unassembled WGS sequence"/>
</dbReference>